<dbReference type="InterPro" id="IPR029055">
    <property type="entry name" value="Ntn_hydrolases_N"/>
</dbReference>
<evidence type="ECO:0000313" key="14">
    <source>
        <dbReference type="Proteomes" id="UP001060336"/>
    </source>
</evidence>
<dbReference type="GO" id="GO:0006750">
    <property type="term" value="P:glutathione biosynthetic process"/>
    <property type="evidence" value="ECO:0007669"/>
    <property type="project" value="UniProtKB-KW"/>
</dbReference>
<feature type="signal peptide" evidence="12">
    <location>
        <begin position="1"/>
        <end position="21"/>
    </location>
</feature>
<evidence type="ECO:0000256" key="10">
    <source>
        <dbReference type="PIRSR" id="PIRSR600101-2"/>
    </source>
</evidence>
<comment type="subunit">
    <text evidence="11">This enzyme consists of two polypeptide chains, which are synthesized in precursor form from a single polypeptide.</text>
</comment>
<dbReference type="NCBIfam" id="TIGR00066">
    <property type="entry name" value="g_glut_trans"/>
    <property type="match status" value="1"/>
</dbReference>
<evidence type="ECO:0000256" key="5">
    <source>
        <dbReference type="ARBA" id="ARBA00022801"/>
    </source>
</evidence>
<dbReference type="InterPro" id="IPR043138">
    <property type="entry name" value="GGT_lsub"/>
</dbReference>
<keyword evidence="14" id="KW-1185">Reference proteome</keyword>
<dbReference type="InterPro" id="IPR000101">
    <property type="entry name" value="GGT_peptidase"/>
</dbReference>
<dbReference type="AlphaFoldDB" id="A0A9J7AU55"/>
<dbReference type="GO" id="GO:0036374">
    <property type="term" value="F:glutathione hydrolase activity"/>
    <property type="evidence" value="ECO:0007669"/>
    <property type="project" value="UniProtKB-UniRule"/>
</dbReference>
<keyword evidence="12" id="KW-0732">Signal</keyword>
<evidence type="ECO:0000256" key="1">
    <source>
        <dbReference type="ARBA" id="ARBA00001049"/>
    </source>
</evidence>
<keyword evidence="4 11" id="KW-0808">Transferase</keyword>
<evidence type="ECO:0000256" key="4">
    <source>
        <dbReference type="ARBA" id="ARBA00022679"/>
    </source>
</evidence>
<dbReference type="EMBL" id="CP102480">
    <property type="protein sequence ID" value="UUX49852.1"/>
    <property type="molecule type" value="Genomic_DNA"/>
</dbReference>
<dbReference type="EC" id="3.4.19.13" evidence="11"/>
<feature type="binding site" evidence="10">
    <location>
        <begin position="463"/>
        <end position="464"/>
    </location>
    <ligand>
        <name>L-glutamate</name>
        <dbReference type="ChEBI" id="CHEBI:29985"/>
    </ligand>
</feature>
<dbReference type="RefSeq" id="WP_257768729.1">
    <property type="nucleotide sequence ID" value="NZ_CP102480.1"/>
</dbReference>
<sequence>MLKRAAILLAGAVLVSAAARAGDMQPEGPSGLTAQTGGTAKSFMVAAANPFAADAGYEILKRGGSATDAAVAVQMMLNLVEPQSSGIGGGAFLVHWDAKSAKLSTYDGRETAPMAAGSDYFLKPDGSKKGFWEAVNGAGSVGVPGTVAMLEMVHEAHGRLPWGVLFRSAIDRARAGFEISPRLAGAIVGAAKRGLPDHEATRAYFFAADGTPKPAGTLLKNPEFAASLEAIAADGAEAFYAGAIAERILAALATTPDNPNPMTSADLAAYRAKEREPVCIDYRGYDVCGVGPPSSGALTVGQILGMLRHFDLEAAGPGPEAAHLFAEASKLAYADRALFMADLDYVEMPMRGLLDPHYLRARAALISARAAMNKAEAGTPPFTQRGDLSPDLQPERAGTSHFVIVDGDGNAVSMTTTIETGFGSRLMAGGFLLNNELTDFSFLPEKDGKPVANRIEGGKRPRSSMAPTIVLRDGKPVILIGSPGGSRIIPYVAWALIGMIDWGMSPQDAVNLGHVSNRNGATDLEEGTAVADWAAALEAKGHEVKIRSMNSGLHAIRIDANRLVGGADPRREGTVRGD</sequence>
<keyword evidence="5 11" id="KW-0378">Hydrolase</keyword>
<dbReference type="PANTHER" id="PTHR43199:SF1">
    <property type="entry name" value="GLUTATHIONE HYDROLASE PROENZYME"/>
    <property type="match status" value="1"/>
</dbReference>
<dbReference type="EC" id="2.3.2.2" evidence="11"/>
<keyword evidence="6 11" id="KW-0865">Zymogen</keyword>
<dbReference type="Gene3D" id="1.10.246.130">
    <property type="match status" value="1"/>
</dbReference>
<dbReference type="PANTHER" id="PTHR43199">
    <property type="entry name" value="GLUTATHIONE HYDROLASE"/>
    <property type="match status" value="1"/>
</dbReference>
<name>A0A9J7AU55_9PROT</name>
<dbReference type="Pfam" id="PF01019">
    <property type="entry name" value="G_glu_transpept"/>
    <property type="match status" value="1"/>
</dbReference>
<comment type="catalytic activity">
    <reaction evidence="2 11">
        <text>glutathione + H2O = L-cysteinylglycine + L-glutamate</text>
        <dbReference type="Rhea" id="RHEA:28807"/>
        <dbReference type="ChEBI" id="CHEBI:15377"/>
        <dbReference type="ChEBI" id="CHEBI:29985"/>
        <dbReference type="ChEBI" id="CHEBI:57925"/>
        <dbReference type="ChEBI" id="CHEBI:61694"/>
        <dbReference type="EC" id="3.4.19.13"/>
    </reaction>
</comment>
<feature type="chain" id="PRO_5039921178" description="Glutathione hydrolase proenzyme" evidence="12">
    <location>
        <begin position="22"/>
        <end position="578"/>
    </location>
</feature>
<feature type="binding site" evidence="10">
    <location>
        <position position="439"/>
    </location>
    <ligand>
        <name>L-glutamate</name>
        <dbReference type="ChEBI" id="CHEBI:29985"/>
    </ligand>
</feature>
<comment type="similarity">
    <text evidence="3 11">Belongs to the gamma-glutamyltransferase family.</text>
</comment>
<dbReference type="GO" id="GO:0006751">
    <property type="term" value="P:glutathione catabolic process"/>
    <property type="evidence" value="ECO:0007669"/>
    <property type="project" value="UniProtKB-UniRule"/>
</dbReference>
<evidence type="ECO:0000256" key="7">
    <source>
        <dbReference type="ARBA" id="ARBA00023315"/>
    </source>
</evidence>
<evidence type="ECO:0000256" key="3">
    <source>
        <dbReference type="ARBA" id="ARBA00009381"/>
    </source>
</evidence>
<evidence type="ECO:0000256" key="11">
    <source>
        <dbReference type="RuleBase" id="RU368036"/>
    </source>
</evidence>
<comment type="catalytic activity">
    <reaction evidence="1 11">
        <text>an S-substituted glutathione + H2O = an S-substituted L-cysteinylglycine + L-glutamate</text>
        <dbReference type="Rhea" id="RHEA:59468"/>
        <dbReference type="ChEBI" id="CHEBI:15377"/>
        <dbReference type="ChEBI" id="CHEBI:29985"/>
        <dbReference type="ChEBI" id="CHEBI:90779"/>
        <dbReference type="ChEBI" id="CHEBI:143103"/>
        <dbReference type="EC" id="3.4.19.13"/>
    </reaction>
</comment>
<dbReference type="GO" id="GO:0103068">
    <property type="term" value="F:leukotriene C4 gamma-glutamyl transferase activity"/>
    <property type="evidence" value="ECO:0007669"/>
    <property type="project" value="UniProtKB-EC"/>
</dbReference>
<dbReference type="SUPFAM" id="SSF56235">
    <property type="entry name" value="N-terminal nucleophile aminohydrolases (Ntn hydrolases)"/>
    <property type="match status" value="1"/>
</dbReference>
<dbReference type="Gene3D" id="3.60.20.40">
    <property type="match status" value="1"/>
</dbReference>
<evidence type="ECO:0000313" key="13">
    <source>
        <dbReference type="EMBL" id="UUX49852.1"/>
    </source>
</evidence>
<evidence type="ECO:0000256" key="12">
    <source>
        <dbReference type="SAM" id="SignalP"/>
    </source>
</evidence>
<protein>
    <recommendedName>
        <fullName evidence="11">Glutathione hydrolase proenzyme</fullName>
        <ecNumber evidence="11">2.3.2.2</ecNumber>
        <ecNumber evidence="11">3.4.19.13</ecNumber>
    </recommendedName>
    <component>
        <recommendedName>
            <fullName evidence="11">Glutathione hydrolase large chain</fullName>
        </recommendedName>
    </component>
    <component>
        <recommendedName>
            <fullName evidence="11">Glutathione hydrolase small chain</fullName>
        </recommendedName>
    </component>
</protein>
<feature type="binding site" evidence="10">
    <location>
        <position position="109"/>
    </location>
    <ligand>
        <name>L-glutamate</name>
        <dbReference type="ChEBI" id="CHEBI:29985"/>
    </ligand>
</feature>
<dbReference type="InterPro" id="IPR051792">
    <property type="entry name" value="GGT_bact"/>
</dbReference>
<evidence type="ECO:0000256" key="6">
    <source>
        <dbReference type="ARBA" id="ARBA00023145"/>
    </source>
</evidence>
<proteinExistence type="inferred from homology"/>
<dbReference type="KEGG" id="naci:NUH88_20990"/>
<dbReference type="InterPro" id="IPR043137">
    <property type="entry name" value="GGT_ssub_C"/>
</dbReference>
<comment type="PTM">
    <text evidence="11">Cleaved by autocatalysis into a large and a small subunit.</text>
</comment>
<keyword evidence="7 11" id="KW-0012">Acyltransferase</keyword>
<accession>A0A9J7AU55</accession>
<keyword evidence="11" id="KW-0317">Glutathione biosynthesis</keyword>
<evidence type="ECO:0000256" key="8">
    <source>
        <dbReference type="ARBA" id="ARBA00047417"/>
    </source>
</evidence>
<dbReference type="Proteomes" id="UP001060336">
    <property type="component" value="Chromosome"/>
</dbReference>
<feature type="active site" description="Nucleophile" evidence="9">
    <location>
        <position position="399"/>
    </location>
</feature>
<gene>
    <name evidence="13" type="primary">ggt</name>
    <name evidence="13" type="ORF">NUH88_20990</name>
</gene>
<organism evidence="13 14">
    <name type="scientific">Nisaea acidiphila</name>
    <dbReference type="NCBI Taxonomy" id="1862145"/>
    <lineage>
        <taxon>Bacteria</taxon>
        <taxon>Pseudomonadati</taxon>
        <taxon>Pseudomonadota</taxon>
        <taxon>Alphaproteobacteria</taxon>
        <taxon>Rhodospirillales</taxon>
        <taxon>Thalassobaculaceae</taxon>
        <taxon>Nisaea</taxon>
    </lineage>
</organism>
<evidence type="ECO:0000256" key="9">
    <source>
        <dbReference type="PIRSR" id="PIRSR600101-1"/>
    </source>
</evidence>
<comment type="pathway">
    <text evidence="11">Sulfur metabolism; glutathione metabolism.</text>
</comment>
<feature type="binding site" evidence="10">
    <location>
        <position position="485"/>
    </location>
    <ligand>
        <name>L-glutamate</name>
        <dbReference type="ChEBI" id="CHEBI:29985"/>
    </ligand>
</feature>
<reference evidence="13" key="1">
    <citation type="submission" date="2022-08" db="EMBL/GenBank/DDBJ databases">
        <title>Nisaea acidiphila sp. nov., isolated from a marine algal debris and emended description of the genus Nisaea Urios et al. 2008.</title>
        <authorList>
            <person name="Kwon K."/>
        </authorList>
    </citation>
    <scope>NUCLEOTIDE SEQUENCE</scope>
    <source>
        <strain evidence="13">MEBiC11861</strain>
    </source>
</reference>
<comment type="catalytic activity">
    <reaction evidence="8 11">
        <text>an N-terminal (5-L-glutamyl)-[peptide] + an alpha-amino acid = 5-L-glutamyl amino acid + an N-terminal L-alpha-aminoacyl-[peptide]</text>
        <dbReference type="Rhea" id="RHEA:23904"/>
        <dbReference type="Rhea" id="RHEA-COMP:9780"/>
        <dbReference type="Rhea" id="RHEA-COMP:9795"/>
        <dbReference type="ChEBI" id="CHEBI:77644"/>
        <dbReference type="ChEBI" id="CHEBI:78597"/>
        <dbReference type="ChEBI" id="CHEBI:78599"/>
        <dbReference type="ChEBI" id="CHEBI:78608"/>
        <dbReference type="EC" id="2.3.2.2"/>
    </reaction>
</comment>
<evidence type="ECO:0000256" key="2">
    <source>
        <dbReference type="ARBA" id="ARBA00001089"/>
    </source>
</evidence>
<dbReference type="PRINTS" id="PR01210">
    <property type="entry name" value="GGTRANSPTASE"/>
</dbReference>